<keyword evidence="2" id="KW-1185">Reference proteome</keyword>
<sequence>MSEISISSHDVDVLEKRFTCWNSLPMELKVKVVRNLPYPTLRNFMFLSKECMEIALLLKASVHAVFLLDAEYGMDDEDGVRGVRSFAKIVVNDRPHGSSDADSESYTIGFAGRSCIARRIKKEGQNVGGLEYPMESCYAVSMRVLFQITKYLKPEIVGLELVNIRDVKGALRKLPSTSSLTCEALTVRSTDLSFLPMLMPHVTPGCQLRFQCDPFSFGVLSNNVNSEVFDFEVVKAAPFIDIDVNCDISDEQLVHLRASELRVTWRAPGISEKGLNGLILQWMEGRRKIVRICITTKTFNYDMIFENVDKTKVQSNSLELLQIPFFDKYVESYPRYERLALLRNGLGDRLLVNISFNFCEIVDPYSEYMSRYR</sequence>
<protein>
    <recommendedName>
        <fullName evidence="3">F-box domain-containing protein</fullName>
    </recommendedName>
</protein>
<proteinExistence type="predicted"/>
<name>A0AA36M6N4_CYLNA</name>
<dbReference type="AlphaFoldDB" id="A0AA36M6N4"/>
<dbReference type="EMBL" id="CATQJL010000223">
    <property type="protein sequence ID" value="CAJ0598807.1"/>
    <property type="molecule type" value="Genomic_DNA"/>
</dbReference>
<reference evidence="1" key="1">
    <citation type="submission" date="2023-07" db="EMBL/GenBank/DDBJ databases">
        <authorList>
            <consortium name="CYATHOMIX"/>
        </authorList>
    </citation>
    <scope>NUCLEOTIDE SEQUENCE</scope>
    <source>
        <strain evidence="1">N/A</strain>
    </source>
</reference>
<accession>A0AA36M6N4</accession>
<gene>
    <name evidence="1" type="ORF">CYNAS_LOCUS10790</name>
</gene>
<organism evidence="1 2">
    <name type="scientific">Cylicocyclus nassatus</name>
    <name type="common">Nematode worm</name>
    <dbReference type="NCBI Taxonomy" id="53992"/>
    <lineage>
        <taxon>Eukaryota</taxon>
        <taxon>Metazoa</taxon>
        <taxon>Ecdysozoa</taxon>
        <taxon>Nematoda</taxon>
        <taxon>Chromadorea</taxon>
        <taxon>Rhabditida</taxon>
        <taxon>Rhabditina</taxon>
        <taxon>Rhabditomorpha</taxon>
        <taxon>Strongyloidea</taxon>
        <taxon>Strongylidae</taxon>
        <taxon>Cylicocyclus</taxon>
    </lineage>
</organism>
<evidence type="ECO:0000313" key="2">
    <source>
        <dbReference type="Proteomes" id="UP001176961"/>
    </source>
</evidence>
<evidence type="ECO:0000313" key="1">
    <source>
        <dbReference type="EMBL" id="CAJ0598807.1"/>
    </source>
</evidence>
<evidence type="ECO:0008006" key="3">
    <source>
        <dbReference type="Google" id="ProtNLM"/>
    </source>
</evidence>
<comment type="caution">
    <text evidence="1">The sequence shown here is derived from an EMBL/GenBank/DDBJ whole genome shotgun (WGS) entry which is preliminary data.</text>
</comment>
<dbReference type="Proteomes" id="UP001176961">
    <property type="component" value="Unassembled WGS sequence"/>
</dbReference>